<accession>A0ACC3YDP4</accession>
<name>A0ACC3YDP4_COLTU</name>
<organism evidence="1 2">
    <name type="scientific">Colletotrichum truncatum</name>
    <name type="common">Anthracnose fungus</name>
    <name type="synonym">Colletotrichum capsici</name>
    <dbReference type="NCBI Taxonomy" id="5467"/>
    <lineage>
        <taxon>Eukaryota</taxon>
        <taxon>Fungi</taxon>
        <taxon>Dikarya</taxon>
        <taxon>Ascomycota</taxon>
        <taxon>Pezizomycotina</taxon>
        <taxon>Sordariomycetes</taxon>
        <taxon>Hypocreomycetidae</taxon>
        <taxon>Glomerellales</taxon>
        <taxon>Glomerellaceae</taxon>
        <taxon>Colletotrichum</taxon>
        <taxon>Colletotrichum truncatum species complex</taxon>
    </lineage>
</organism>
<dbReference type="EMBL" id="VUJX02000013">
    <property type="protein sequence ID" value="KAL0929963.1"/>
    <property type="molecule type" value="Genomic_DNA"/>
</dbReference>
<reference evidence="1 2" key="1">
    <citation type="journal article" date="2020" name="Phytopathology">
        <title>Genome Sequence Resources of Colletotrichum truncatum, C. plurivorum, C. musicola, and C. sojae: Four Species Pathogenic to Soybean (Glycine max).</title>
        <authorList>
            <person name="Rogerio F."/>
            <person name="Boufleur T.R."/>
            <person name="Ciampi-Guillardi M."/>
            <person name="Sukno S.A."/>
            <person name="Thon M.R."/>
            <person name="Massola Junior N.S."/>
            <person name="Baroncelli R."/>
        </authorList>
    </citation>
    <scope>NUCLEOTIDE SEQUENCE [LARGE SCALE GENOMIC DNA]</scope>
    <source>
        <strain evidence="1 2">CMES1059</strain>
    </source>
</reference>
<sequence>MDKLKIPIHEMFFAYVVDILPKPYASEVTKMLCLKVADLALANTALTQLKIKKINCHRFMDERDMANKDAVIEAGV</sequence>
<comment type="caution">
    <text evidence="1">The sequence shown here is derived from an EMBL/GenBank/DDBJ whole genome shotgun (WGS) entry which is preliminary data.</text>
</comment>
<proteinExistence type="predicted"/>
<protein>
    <submittedName>
        <fullName evidence="1">Uncharacterized protein</fullName>
    </submittedName>
</protein>
<dbReference type="Proteomes" id="UP000805649">
    <property type="component" value="Unassembled WGS sequence"/>
</dbReference>
<evidence type="ECO:0000313" key="1">
    <source>
        <dbReference type="EMBL" id="KAL0929963.1"/>
    </source>
</evidence>
<gene>
    <name evidence="1" type="ORF">CTRU02_215172</name>
</gene>
<keyword evidence="2" id="KW-1185">Reference proteome</keyword>
<evidence type="ECO:0000313" key="2">
    <source>
        <dbReference type="Proteomes" id="UP000805649"/>
    </source>
</evidence>